<evidence type="ECO:0000256" key="1">
    <source>
        <dbReference type="SAM" id="Coils"/>
    </source>
</evidence>
<organism evidence="2 3">
    <name type="scientific">Metamycoplasma orale</name>
    <name type="common">Mycoplasma orale</name>
    <dbReference type="NCBI Taxonomy" id="2121"/>
    <lineage>
        <taxon>Bacteria</taxon>
        <taxon>Bacillati</taxon>
        <taxon>Mycoplasmatota</taxon>
        <taxon>Mycoplasmoidales</taxon>
        <taxon>Metamycoplasmataceae</taxon>
        <taxon>Metamycoplasma</taxon>
    </lineage>
</organism>
<name>A0A448ZWM9_METOS</name>
<dbReference type="OrthoDB" id="397241at2"/>
<evidence type="ECO:0000313" key="3">
    <source>
        <dbReference type="Proteomes" id="UP000290482"/>
    </source>
</evidence>
<feature type="coiled-coil region" evidence="1">
    <location>
        <begin position="127"/>
        <end position="167"/>
    </location>
</feature>
<dbReference type="KEGG" id="mob:NCTC10112_00289"/>
<sequence>MKKLNQAFILMPLFGSILSMSSILVSCKYSLGYSENQIKKNEQLNATEAISEENISNANNIVDVANLAEINLFYSTYGVQTYNNMVRLAMLANSEVHFIKNTFVPFQNKLDTTYFINFLRNDKKVDEDKNNKLIERLNKELDKLKTNNVDKNQIAKLEKEIKELKEAPYKNSSVIEIGSFSNIVKAYNAFEYIIKNNLNKKINIWVNSDHFCDHPQFFNFLGYKNVTIHGLEDSEIMNHYYFEGDSGYKNEFLKYYNKSNGEINLVPSGYNKFNQYTASTKFKKVSIWWTDETYLPKWQEIGAKRMYLYDKKDKIKSVIQNKVFEARDKNNKRLFAHWPKVIGMNWETERDKVLEKQKNGKQSLIFLGDTRVSVEKDMIAYIIENYQDTYNIYYKGHPGHNDNNSFIESVINQGEEIGYKDLLTNELKKTKIKKGNEIVVLESQISSEELTTYHALETNGLHFDKFASSGFFSNALLGIENGYNTLDDLIFVYNKDKATSQETFYVEGITNNFNDVHNYWENLLMDQLIKNYIKITIKDEFASVDKSLLTANSFNITILDKSLEDGLSFRGYSLISEPPKKPISYNSTDFTVKFSIKGKYGTIKEVSKKIE</sequence>
<protein>
    <recommendedName>
        <fullName evidence="4">Lipoprotein</fullName>
    </recommendedName>
</protein>
<accession>A0A448ZWM9</accession>
<dbReference type="Proteomes" id="UP000290482">
    <property type="component" value="Chromosome"/>
</dbReference>
<reference evidence="2 3" key="1">
    <citation type="submission" date="2019-01" db="EMBL/GenBank/DDBJ databases">
        <authorList>
            <consortium name="Pathogen Informatics"/>
        </authorList>
    </citation>
    <scope>NUCLEOTIDE SEQUENCE [LARGE SCALE GENOMIC DNA]</scope>
    <source>
        <strain evidence="2 3">NCTC10112</strain>
    </source>
</reference>
<dbReference type="PROSITE" id="PS51257">
    <property type="entry name" value="PROKAR_LIPOPROTEIN"/>
    <property type="match status" value="1"/>
</dbReference>
<keyword evidence="3" id="KW-1185">Reference proteome</keyword>
<evidence type="ECO:0008006" key="4">
    <source>
        <dbReference type="Google" id="ProtNLM"/>
    </source>
</evidence>
<dbReference type="EMBL" id="LR214940">
    <property type="protein sequence ID" value="VEU55554.1"/>
    <property type="molecule type" value="Genomic_DNA"/>
</dbReference>
<gene>
    <name evidence="2" type="ORF">NCTC10112_00289</name>
</gene>
<dbReference type="RefSeq" id="WP_022936251.1">
    <property type="nucleotide sequence ID" value="NZ_LR214940.1"/>
</dbReference>
<dbReference type="AlphaFoldDB" id="A0A448ZWM9"/>
<proteinExistence type="predicted"/>
<evidence type="ECO:0000313" key="2">
    <source>
        <dbReference type="EMBL" id="VEU55554.1"/>
    </source>
</evidence>
<keyword evidence="1" id="KW-0175">Coiled coil</keyword>